<proteinExistence type="predicted"/>
<feature type="compositionally biased region" description="Basic and acidic residues" evidence="1">
    <location>
        <begin position="73"/>
        <end position="82"/>
    </location>
</feature>
<gene>
    <name evidence="2" type="ORF">EKO27_g1906</name>
</gene>
<dbReference type="AlphaFoldDB" id="A0A439DFL2"/>
<accession>A0A439DFL2</accession>
<dbReference type="Proteomes" id="UP000286045">
    <property type="component" value="Unassembled WGS sequence"/>
</dbReference>
<name>A0A439DFL2_9PEZI</name>
<evidence type="ECO:0000313" key="3">
    <source>
        <dbReference type="Proteomes" id="UP000286045"/>
    </source>
</evidence>
<comment type="caution">
    <text evidence="2">The sequence shown here is derived from an EMBL/GenBank/DDBJ whole genome shotgun (WGS) entry which is preliminary data.</text>
</comment>
<dbReference type="EMBL" id="RYZI01000032">
    <property type="protein sequence ID" value="RWA13201.1"/>
    <property type="molecule type" value="Genomic_DNA"/>
</dbReference>
<keyword evidence="3" id="KW-1185">Reference proteome</keyword>
<feature type="region of interest" description="Disordered" evidence="1">
    <location>
        <begin position="1"/>
        <end position="24"/>
    </location>
</feature>
<evidence type="ECO:0000313" key="2">
    <source>
        <dbReference type="EMBL" id="RWA13201.1"/>
    </source>
</evidence>
<protein>
    <submittedName>
        <fullName evidence="2">Uncharacterized protein</fullName>
    </submittedName>
</protein>
<feature type="region of interest" description="Disordered" evidence="1">
    <location>
        <begin position="60"/>
        <end position="100"/>
    </location>
</feature>
<reference evidence="2 3" key="1">
    <citation type="submission" date="2018-12" db="EMBL/GenBank/DDBJ databases">
        <title>Draft genome sequence of Xylaria grammica IHI A82.</title>
        <authorList>
            <person name="Buettner E."/>
            <person name="Kellner H."/>
        </authorList>
    </citation>
    <scope>NUCLEOTIDE SEQUENCE [LARGE SCALE GENOMIC DNA]</scope>
    <source>
        <strain evidence="2 3">IHI A82</strain>
    </source>
</reference>
<evidence type="ECO:0000256" key="1">
    <source>
        <dbReference type="SAM" id="MobiDB-lite"/>
    </source>
</evidence>
<sequence length="279" mass="31466">MSSNQPAISPHGYRQSSMYGGNGHHSPASGFTLLQRQRLCYTRMQPYTQLDKGLNEAISTWRNGVSNPPPANRTDEVGETSHPRTHPNQHTEADKPNPGLLNTRSWLDLNKRQIDNLLSLQCYAVGALMALGRYLAALNQALGYSISFTFEGDLNKIFSARVHVYHRGETNETLGVLMRFRKDLQPRFRCFLARRLLVGMGIRFPTGEFPRPFLVAESDDNPVALAGYEALRKDGRSRKCHDVIVQQWLEERRGTYLGGEKAKGEVGREVKHAMVNRDS</sequence>
<organism evidence="2 3">
    <name type="scientific">Xylaria grammica</name>
    <dbReference type="NCBI Taxonomy" id="363999"/>
    <lineage>
        <taxon>Eukaryota</taxon>
        <taxon>Fungi</taxon>
        <taxon>Dikarya</taxon>
        <taxon>Ascomycota</taxon>
        <taxon>Pezizomycotina</taxon>
        <taxon>Sordariomycetes</taxon>
        <taxon>Xylariomycetidae</taxon>
        <taxon>Xylariales</taxon>
        <taxon>Xylariaceae</taxon>
        <taxon>Xylaria</taxon>
    </lineage>
</organism>